<evidence type="ECO:0000313" key="2">
    <source>
        <dbReference type="EMBL" id="KAK4769847.1"/>
    </source>
</evidence>
<organism evidence="2 3">
    <name type="scientific">Trapa incisa</name>
    <dbReference type="NCBI Taxonomy" id="236973"/>
    <lineage>
        <taxon>Eukaryota</taxon>
        <taxon>Viridiplantae</taxon>
        <taxon>Streptophyta</taxon>
        <taxon>Embryophyta</taxon>
        <taxon>Tracheophyta</taxon>
        <taxon>Spermatophyta</taxon>
        <taxon>Magnoliopsida</taxon>
        <taxon>eudicotyledons</taxon>
        <taxon>Gunneridae</taxon>
        <taxon>Pentapetalae</taxon>
        <taxon>rosids</taxon>
        <taxon>malvids</taxon>
        <taxon>Myrtales</taxon>
        <taxon>Lythraceae</taxon>
        <taxon>Trapa</taxon>
    </lineage>
</organism>
<accession>A0AAN7QJL3</accession>
<keyword evidence="3" id="KW-1185">Reference proteome</keyword>
<dbReference type="AlphaFoldDB" id="A0AAN7QJL3"/>
<sequence length="70" mass="7769">MSFSPERVRVRGRSLAFNELAANFENPSTRNQSTPPPLVRKPYPKSGTPNSLNMASKSLGSLFRSIFNTI</sequence>
<comment type="caution">
    <text evidence="2">The sequence shown here is derived from an EMBL/GenBank/DDBJ whole genome shotgun (WGS) entry which is preliminary data.</text>
</comment>
<evidence type="ECO:0000313" key="3">
    <source>
        <dbReference type="Proteomes" id="UP001345219"/>
    </source>
</evidence>
<protein>
    <submittedName>
        <fullName evidence="2">Uncharacterized protein</fullName>
    </submittedName>
</protein>
<evidence type="ECO:0000256" key="1">
    <source>
        <dbReference type="SAM" id="MobiDB-lite"/>
    </source>
</evidence>
<name>A0AAN7QJL3_9MYRT</name>
<reference evidence="2 3" key="1">
    <citation type="journal article" date="2023" name="Hortic Res">
        <title>Pangenome of water caltrop reveals structural variations and asymmetric subgenome divergence after allopolyploidization.</title>
        <authorList>
            <person name="Zhang X."/>
            <person name="Chen Y."/>
            <person name="Wang L."/>
            <person name="Yuan Y."/>
            <person name="Fang M."/>
            <person name="Shi L."/>
            <person name="Lu R."/>
            <person name="Comes H.P."/>
            <person name="Ma Y."/>
            <person name="Chen Y."/>
            <person name="Huang G."/>
            <person name="Zhou Y."/>
            <person name="Zheng Z."/>
            <person name="Qiu Y."/>
        </authorList>
    </citation>
    <scope>NUCLEOTIDE SEQUENCE [LARGE SCALE GENOMIC DNA]</scope>
    <source>
        <tissue evidence="2">Roots</tissue>
    </source>
</reference>
<gene>
    <name evidence="2" type="ORF">SAY87_030379</name>
</gene>
<dbReference type="EMBL" id="JAXIOK010000005">
    <property type="protein sequence ID" value="KAK4769847.1"/>
    <property type="molecule type" value="Genomic_DNA"/>
</dbReference>
<feature type="region of interest" description="Disordered" evidence="1">
    <location>
        <begin position="23"/>
        <end position="54"/>
    </location>
</feature>
<proteinExistence type="predicted"/>
<dbReference type="Proteomes" id="UP001345219">
    <property type="component" value="Chromosome 24"/>
</dbReference>